<dbReference type="PANTHER" id="PTHR21310:SF37">
    <property type="entry name" value="AMINOGLYCOSIDE PHOSPHOTRANSFERASE DOMAIN-CONTAINING PROTEIN"/>
    <property type="match status" value="1"/>
</dbReference>
<dbReference type="RefSeq" id="XP_060278682.1">
    <property type="nucleotide sequence ID" value="XM_060430743.1"/>
</dbReference>
<dbReference type="InterPro" id="IPR011009">
    <property type="entry name" value="Kinase-like_dom_sf"/>
</dbReference>
<accession>A0AAJ0BSV1</accession>
<keyword evidence="3" id="KW-1185">Reference proteome</keyword>
<dbReference type="PANTHER" id="PTHR21310">
    <property type="entry name" value="AMINOGLYCOSIDE PHOSPHOTRANSFERASE-RELATED-RELATED"/>
    <property type="match status" value="1"/>
</dbReference>
<sequence length="515" mass="59185">MSRFETFPLLAGAITLSEALDDETDVLRKLSYPEKRLDFYQYLHSHAGEIESIVSHHLGVSRDSCRAPWVNEWVHGSFNVCIPIYVHAEKRVVIRFPLPYKIGEVTNPGNAEEKFRCEVATYAWIQSHCPSIPIPRLWGFCFPGGSSFTAIPQAPLLSRLGWYMRRSIRWILGWPAISSYVIHPHHQTLTSGYMVMDYVENGRMLSATWDTVHNDVNKRLVLYQDISRIMLSLAQVQFPRIGCLTVDDYGVVSLANRPLGLHLHQLENDEIPTGIPRGLTYATTDTYLMDRLSCHDNRIRHQPNSILNQSDGESQLSTLTIMRALIPHFTLKERRHGPFILMLTDLHPSNIFVDEDGHVTCIIDLEWACTLPAEMLQPPYWLTNRAVDQITGDHLVDYGERHEEFVSAFQVEEEASGSVASYAEVMRNSWDRGGFWYFNAIESFSGFYSLFLQHIQPKYGPEATKGWKEFERLVTPYWAVGTTRFIEGKVKEREQYLQRLREVFQRASDGGRIEA</sequence>
<keyword evidence="2" id="KW-0808">Transferase</keyword>
<keyword evidence="2" id="KW-0418">Kinase</keyword>
<evidence type="ECO:0000259" key="1">
    <source>
        <dbReference type="Pfam" id="PF01636"/>
    </source>
</evidence>
<dbReference type="InterPro" id="IPR002575">
    <property type="entry name" value="Aminoglycoside_PTrfase"/>
</dbReference>
<reference evidence="2" key="1">
    <citation type="submission" date="2023-06" db="EMBL/GenBank/DDBJ databases">
        <title>Genome-scale phylogeny and comparative genomics of the fungal order Sordariales.</title>
        <authorList>
            <consortium name="Lawrence Berkeley National Laboratory"/>
            <person name="Hensen N."/>
            <person name="Bonometti L."/>
            <person name="Westerberg I."/>
            <person name="Brannstrom I.O."/>
            <person name="Guillou S."/>
            <person name="Cros-Aarteil S."/>
            <person name="Calhoun S."/>
            <person name="Haridas S."/>
            <person name="Kuo A."/>
            <person name="Mondo S."/>
            <person name="Pangilinan J."/>
            <person name="Riley R."/>
            <person name="Labutti K."/>
            <person name="Andreopoulos B."/>
            <person name="Lipzen A."/>
            <person name="Chen C."/>
            <person name="Yanf M."/>
            <person name="Daum C."/>
            <person name="Ng V."/>
            <person name="Clum A."/>
            <person name="Steindorff A."/>
            <person name="Ohm R."/>
            <person name="Martin F."/>
            <person name="Silar P."/>
            <person name="Natvig D."/>
            <person name="Lalanne C."/>
            <person name="Gautier V."/>
            <person name="Ament-Velasquez S.L."/>
            <person name="Kruys A."/>
            <person name="Hutchinson M.I."/>
            <person name="Powell A.J."/>
            <person name="Barry K."/>
            <person name="Miller A.N."/>
            <person name="Grigoriev I.V."/>
            <person name="Debuchy R."/>
            <person name="Gladieux P."/>
            <person name="Thoren M.H."/>
            <person name="Johannesson H."/>
        </authorList>
    </citation>
    <scope>NUCLEOTIDE SEQUENCE</scope>
    <source>
        <strain evidence="2">8032-3</strain>
    </source>
</reference>
<organism evidence="2 3">
    <name type="scientific">Phialemonium atrogriseum</name>
    <dbReference type="NCBI Taxonomy" id="1093897"/>
    <lineage>
        <taxon>Eukaryota</taxon>
        <taxon>Fungi</taxon>
        <taxon>Dikarya</taxon>
        <taxon>Ascomycota</taxon>
        <taxon>Pezizomycotina</taxon>
        <taxon>Sordariomycetes</taxon>
        <taxon>Sordariomycetidae</taxon>
        <taxon>Cephalothecales</taxon>
        <taxon>Cephalothecaceae</taxon>
        <taxon>Phialemonium</taxon>
    </lineage>
</organism>
<evidence type="ECO:0000313" key="3">
    <source>
        <dbReference type="Proteomes" id="UP001244011"/>
    </source>
</evidence>
<feature type="domain" description="Aminoglycoside phosphotransferase" evidence="1">
    <location>
        <begin position="280"/>
        <end position="369"/>
    </location>
</feature>
<proteinExistence type="predicted"/>
<gene>
    <name evidence="2" type="ORF">QBC33DRAFT_574217</name>
</gene>
<dbReference type="GeneID" id="85313930"/>
<dbReference type="SUPFAM" id="SSF56112">
    <property type="entry name" value="Protein kinase-like (PK-like)"/>
    <property type="match status" value="1"/>
</dbReference>
<dbReference type="Proteomes" id="UP001244011">
    <property type="component" value="Unassembled WGS sequence"/>
</dbReference>
<dbReference type="GO" id="GO:0016301">
    <property type="term" value="F:kinase activity"/>
    <property type="evidence" value="ECO:0007669"/>
    <property type="project" value="UniProtKB-KW"/>
</dbReference>
<name>A0AAJ0BSV1_9PEZI</name>
<dbReference type="AlphaFoldDB" id="A0AAJ0BSV1"/>
<dbReference type="Pfam" id="PF01636">
    <property type="entry name" value="APH"/>
    <property type="match status" value="1"/>
</dbReference>
<comment type="caution">
    <text evidence="2">The sequence shown here is derived from an EMBL/GenBank/DDBJ whole genome shotgun (WGS) entry which is preliminary data.</text>
</comment>
<dbReference type="EMBL" id="MU839037">
    <property type="protein sequence ID" value="KAK1762469.1"/>
    <property type="molecule type" value="Genomic_DNA"/>
</dbReference>
<protein>
    <submittedName>
        <fullName evidence="2">Kinase-like domain-containing protein</fullName>
    </submittedName>
</protein>
<evidence type="ECO:0000313" key="2">
    <source>
        <dbReference type="EMBL" id="KAK1762469.1"/>
    </source>
</evidence>
<dbReference type="InterPro" id="IPR051678">
    <property type="entry name" value="AGP_Transferase"/>
</dbReference>